<dbReference type="GO" id="GO:0005524">
    <property type="term" value="F:ATP binding"/>
    <property type="evidence" value="ECO:0007669"/>
    <property type="project" value="InterPro"/>
</dbReference>
<evidence type="ECO:0000259" key="5">
    <source>
        <dbReference type="PROSITE" id="PS50195"/>
    </source>
</evidence>
<dbReference type="InterPro" id="IPR000719">
    <property type="entry name" value="Prot_kinase_dom"/>
</dbReference>
<evidence type="ECO:0000256" key="2">
    <source>
        <dbReference type="ARBA" id="ARBA00022902"/>
    </source>
</evidence>
<evidence type="ECO:0008006" key="8">
    <source>
        <dbReference type="Google" id="ProtNLM"/>
    </source>
</evidence>
<dbReference type="InterPro" id="IPR007330">
    <property type="entry name" value="MIT_dom"/>
</dbReference>
<sequence>MSLNSGGWIHNFAVTDHQTHKGGYTIYKITSIVFPRSEPKALTCLCVWKRFHDVKRLHRELKKWQKGLTGQLPEPADAESSYFKRFDADVIQKRKEYILKLLDFAALHPPLYKCHAFAKFFSEVTSSKPQCRRHIRAIQPKENVNVNKIQSAIDIEDVRYLGIGPEVKTKADNVYFDNAENKAENTDDNDDSIEKIGRTSCLRPMASIESDDSDYIYEAALVLSHAVKAEVNHEYSEAYAHYKRGVDLLLDGSKDDNNKERKFIAKSKIIKYLARADHINEKFLKHPNRTVSSPSLGNVQLTIDVGGNANVNTKSYYLERPWNHMAKYKVLGVLGEKVLLVQCVTERQKPQYVMKGIEKPSSNSPTQNIFLPQHIRYMVDLVAFFQNEQKIFLLLKVAQGGRLLDYIHNYESNCKTSESMDKLFPDLNNENIRNNRSNRSDKENENSSMDVEDIVENSKQLLKSVAHTLKESVDRTGDSQQAVVAIRSHDEEPLNIQTSRLLRLPEASIKQWARELLIAIHSLHEKGIILGDLHSNNILLGDKGQLLLTYFYQNESLCSNSYVHKGVNSIALDGHFVAPERSLSFKSDWWSYGIILYEILVGLPFKYAHPGQIDMYSSIQYPENVELSESARDLLEKLLYKIPEERIDYEQIKNHKFFEGTNWQEMENYLQ</sequence>
<name>A0A1B0AIP5_GLOPL</name>
<reference evidence="6" key="2">
    <citation type="submission" date="2020-05" db="UniProtKB">
        <authorList>
            <consortium name="EnsemblMetazoa"/>
        </authorList>
    </citation>
    <scope>IDENTIFICATION</scope>
    <source>
        <strain evidence="6">IAEA</strain>
    </source>
</reference>
<dbReference type="EnsemblMetazoa" id="GPAI047095-RA">
    <property type="protein sequence ID" value="GPAI047095-PA"/>
    <property type="gene ID" value="GPAI047095"/>
</dbReference>
<dbReference type="SUPFAM" id="SSF56112">
    <property type="entry name" value="Protein kinase-like (PK-like)"/>
    <property type="match status" value="1"/>
</dbReference>
<dbReference type="InterPro" id="IPR036871">
    <property type="entry name" value="PX_dom_sf"/>
</dbReference>
<proteinExistence type="predicted"/>
<feature type="domain" description="Protein kinase" evidence="4">
    <location>
        <begin position="328"/>
        <end position="658"/>
    </location>
</feature>
<dbReference type="PROSITE" id="PS50195">
    <property type="entry name" value="PX"/>
    <property type="match status" value="1"/>
</dbReference>
<dbReference type="GO" id="GO:0035091">
    <property type="term" value="F:phosphatidylinositol binding"/>
    <property type="evidence" value="ECO:0007669"/>
    <property type="project" value="InterPro"/>
</dbReference>
<accession>A0A1B0AIP5</accession>
<dbReference type="PANTHER" id="PTHR15508">
    <property type="entry name" value="RIBOSOMAL PROTEIN S6 KINASE"/>
    <property type="match status" value="1"/>
</dbReference>
<dbReference type="CDD" id="cd02677">
    <property type="entry name" value="MIT_SNX15"/>
    <property type="match status" value="1"/>
</dbReference>
<dbReference type="SMART" id="SM00745">
    <property type="entry name" value="MIT"/>
    <property type="match status" value="1"/>
</dbReference>
<dbReference type="Pfam" id="PF00787">
    <property type="entry name" value="PX"/>
    <property type="match status" value="1"/>
</dbReference>
<dbReference type="STRING" id="7398.A0A1B0AIP5"/>
<dbReference type="GO" id="GO:0007399">
    <property type="term" value="P:nervous system development"/>
    <property type="evidence" value="ECO:0007669"/>
    <property type="project" value="UniProtKB-KW"/>
</dbReference>
<evidence type="ECO:0000313" key="6">
    <source>
        <dbReference type="EnsemblMetazoa" id="GPAI047095-PA"/>
    </source>
</evidence>
<feature type="region of interest" description="Disordered" evidence="3">
    <location>
        <begin position="426"/>
        <end position="449"/>
    </location>
</feature>
<dbReference type="Gene3D" id="1.10.510.10">
    <property type="entry name" value="Transferase(Phosphotransferase) domain 1"/>
    <property type="match status" value="1"/>
</dbReference>
<keyword evidence="1" id="KW-0551">Lipid droplet</keyword>
<dbReference type="Gene3D" id="3.30.1520.10">
    <property type="entry name" value="Phox-like domain"/>
    <property type="match status" value="1"/>
</dbReference>
<feature type="domain" description="PX" evidence="5">
    <location>
        <begin position="1"/>
        <end position="128"/>
    </location>
</feature>
<dbReference type="GO" id="GO:0004672">
    <property type="term" value="F:protein kinase activity"/>
    <property type="evidence" value="ECO:0007669"/>
    <property type="project" value="InterPro"/>
</dbReference>
<dbReference type="AlphaFoldDB" id="A0A1B0AIP5"/>
<evidence type="ECO:0000259" key="4">
    <source>
        <dbReference type="PROSITE" id="PS50011"/>
    </source>
</evidence>
<dbReference type="VEuPathDB" id="VectorBase:GPAI047095"/>
<dbReference type="InterPro" id="IPR036181">
    <property type="entry name" value="MIT_dom_sf"/>
</dbReference>
<dbReference type="PROSITE" id="PS50011">
    <property type="entry name" value="PROTEIN_KINASE_DOM"/>
    <property type="match status" value="1"/>
</dbReference>
<dbReference type="Pfam" id="PF04212">
    <property type="entry name" value="MIT"/>
    <property type="match status" value="1"/>
</dbReference>
<dbReference type="InterPro" id="IPR011009">
    <property type="entry name" value="Kinase-like_dom_sf"/>
</dbReference>
<dbReference type="Gene3D" id="1.20.58.80">
    <property type="entry name" value="Phosphotransferase system, lactose/cellobiose-type IIA subunit"/>
    <property type="match status" value="1"/>
</dbReference>
<dbReference type="SUPFAM" id="SSF116846">
    <property type="entry name" value="MIT domain"/>
    <property type="match status" value="1"/>
</dbReference>
<organism evidence="6 7">
    <name type="scientific">Glossina pallidipes</name>
    <name type="common">Tsetse fly</name>
    <dbReference type="NCBI Taxonomy" id="7398"/>
    <lineage>
        <taxon>Eukaryota</taxon>
        <taxon>Metazoa</taxon>
        <taxon>Ecdysozoa</taxon>
        <taxon>Arthropoda</taxon>
        <taxon>Hexapoda</taxon>
        <taxon>Insecta</taxon>
        <taxon>Pterygota</taxon>
        <taxon>Neoptera</taxon>
        <taxon>Endopterygota</taxon>
        <taxon>Diptera</taxon>
        <taxon>Brachycera</taxon>
        <taxon>Muscomorpha</taxon>
        <taxon>Hippoboscoidea</taxon>
        <taxon>Glossinidae</taxon>
        <taxon>Glossina</taxon>
    </lineage>
</organism>
<evidence type="ECO:0000256" key="3">
    <source>
        <dbReference type="SAM" id="MobiDB-lite"/>
    </source>
</evidence>
<reference evidence="7" key="1">
    <citation type="submission" date="2014-03" db="EMBL/GenBank/DDBJ databases">
        <authorList>
            <person name="Aksoy S."/>
            <person name="Warren W."/>
            <person name="Wilson R.K."/>
        </authorList>
    </citation>
    <scope>NUCLEOTIDE SEQUENCE [LARGE SCALE GENOMIC DNA]</scope>
    <source>
        <strain evidence="7">IAEA</strain>
    </source>
</reference>
<protein>
    <recommendedName>
        <fullName evidence="8">Protein kinase domain-containing protein</fullName>
    </recommendedName>
</protein>
<keyword evidence="7" id="KW-1185">Reference proteome</keyword>
<dbReference type="SUPFAM" id="SSF64268">
    <property type="entry name" value="PX domain"/>
    <property type="match status" value="1"/>
</dbReference>
<keyword evidence="2" id="KW-0524">Neurogenesis</keyword>
<dbReference type="InterPro" id="IPR051866">
    <property type="entry name" value="Intracell_Sig-Traffick_Protein"/>
</dbReference>
<evidence type="ECO:0000256" key="1">
    <source>
        <dbReference type="ARBA" id="ARBA00022677"/>
    </source>
</evidence>
<dbReference type="Pfam" id="PF00069">
    <property type="entry name" value="Pkinase"/>
    <property type="match status" value="1"/>
</dbReference>
<evidence type="ECO:0000313" key="7">
    <source>
        <dbReference type="Proteomes" id="UP000092445"/>
    </source>
</evidence>
<dbReference type="InterPro" id="IPR001683">
    <property type="entry name" value="PX_dom"/>
</dbReference>
<dbReference type="SMART" id="SM00220">
    <property type="entry name" value="S_TKc"/>
    <property type="match status" value="1"/>
</dbReference>
<dbReference type="PANTHER" id="PTHR15508:SF8">
    <property type="entry name" value="LD24550P"/>
    <property type="match status" value="1"/>
</dbReference>
<feature type="compositionally biased region" description="Low complexity" evidence="3">
    <location>
        <begin position="428"/>
        <end position="437"/>
    </location>
</feature>
<dbReference type="Proteomes" id="UP000092445">
    <property type="component" value="Unassembled WGS sequence"/>
</dbReference>